<reference evidence="4 5" key="1">
    <citation type="submission" date="2016-10" db="EMBL/GenBank/DDBJ databases">
        <authorList>
            <person name="Varghese N."/>
            <person name="Submissions S."/>
        </authorList>
    </citation>
    <scope>NUCLEOTIDE SEQUENCE [LARGE SCALE GENOMIC DNA]</scope>
    <source>
        <strain evidence="4 5">DSM 16525</strain>
    </source>
</reference>
<feature type="region of interest" description="Disordered" evidence="1">
    <location>
        <begin position="286"/>
        <end position="351"/>
    </location>
</feature>
<dbReference type="PANTHER" id="PTHR46889:SF4">
    <property type="entry name" value="TRANSPOSASE INSO FOR INSERTION SEQUENCE ELEMENT IS911B-RELATED"/>
    <property type="match status" value="1"/>
</dbReference>
<dbReference type="STRING" id="1334629.MFUL124B02_36085"/>
<dbReference type="PANTHER" id="PTHR46889">
    <property type="entry name" value="TRANSPOSASE INSF FOR INSERTION SEQUENCE IS3B-RELATED"/>
    <property type="match status" value="1"/>
</dbReference>
<dbReference type="InterPro" id="IPR048020">
    <property type="entry name" value="Transpos_IS3"/>
</dbReference>
<name>A0A511TB76_MYXFU</name>
<evidence type="ECO:0000313" key="3">
    <source>
        <dbReference type="EMBL" id="GEN11430.1"/>
    </source>
</evidence>
<comment type="caution">
    <text evidence="3">The sequence shown here is derived from an EMBL/GenBank/DDBJ whole genome shotgun (WGS) entry which is preliminary data.</text>
</comment>
<dbReference type="InterPro" id="IPR012337">
    <property type="entry name" value="RNaseH-like_sf"/>
</dbReference>
<dbReference type="InterPro" id="IPR001584">
    <property type="entry name" value="Integrase_cat-core"/>
</dbReference>
<proteinExistence type="predicted"/>
<organism evidence="3 6">
    <name type="scientific">Myxococcus fulvus</name>
    <dbReference type="NCBI Taxonomy" id="33"/>
    <lineage>
        <taxon>Bacteria</taxon>
        <taxon>Pseudomonadati</taxon>
        <taxon>Myxococcota</taxon>
        <taxon>Myxococcia</taxon>
        <taxon>Myxococcales</taxon>
        <taxon>Cystobacterineae</taxon>
        <taxon>Myxococcaceae</taxon>
        <taxon>Myxococcus</taxon>
    </lineage>
</organism>
<dbReference type="AlphaFoldDB" id="A0A511TB76"/>
<dbReference type="GO" id="GO:0003676">
    <property type="term" value="F:nucleic acid binding"/>
    <property type="evidence" value="ECO:0007669"/>
    <property type="project" value="InterPro"/>
</dbReference>
<dbReference type="Gene3D" id="3.30.420.10">
    <property type="entry name" value="Ribonuclease H-like superfamily/Ribonuclease H"/>
    <property type="match status" value="1"/>
</dbReference>
<dbReference type="InterPro" id="IPR050900">
    <property type="entry name" value="Transposase_IS3/IS150/IS904"/>
</dbReference>
<dbReference type="Proteomes" id="UP000321514">
    <property type="component" value="Unassembled WGS sequence"/>
</dbReference>
<dbReference type="OrthoDB" id="9766656at2"/>
<dbReference type="SUPFAM" id="SSF53098">
    <property type="entry name" value="Ribonuclease H-like"/>
    <property type="match status" value="1"/>
</dbReference>
<dbReference type="EMBL" id="BJXR01000047">
    <property type="protein sequence ID" value="GEN11430.1"/>
    <property type="molecule type" value="Genomic_DNA"/>
</dbReference>
<dbReference type="InterPro" id="IPR009057">
    <property type="entry name" value="Homeodomain-like_sf"/>
</dbReference>
<evidence type="ECO:0000259" key="2">
    <source>
        <dbReference type="PROSITE" id="PS50994"/>
    </source>
</evidence>
<dbReference type="Pfam" id="PF13565">
    <property type="entry name" value="HTH_32"/>
    <property type="match status" value="1"/>
</dbReference>
<dbReference type="Pfam" id="PF00665">
    <property type="entry name" value="rve"/>
    <property type="match status" value="1"/>
</dbReference>
<evidence type="ECO:0000313" key="4">
    <source>
        <dbReference type="EMBL" id="SEU13652.1"/>
    </source>
</evidence>
<protein>
    <submittedName>
        <fullName evidence="3 4">Transposase</fullName>
    </submittedName>
</protein>
<dbReference type="EMBL" id="FOIB01000005">
    <property type="protein sequence ID" value="SEU13652.1"/>
    <property type="molecule type" value="Genomic_DNA"/>
</dbReference>
<evidence type="ECO:0000256" key="1">
    <source>
        <dbReference type="SAM" id="MobiDB-lite"/>
    </source>
</evidence>
<sequence length="351" mass="39489">MTLALVDEALERGVRLEAICERLGVTPRTIQRWRKPATAEDRRCGPHTRPANRLSEAERRRILAVANSEEFRDASPKQIVPRLVDRGEYVASEASFYRVLREAGQLAHRGHAKAPTPRPRAEHTATGPNQVWSWDITYLKGPVKGAFLYLYLVVDVFSRRIMGFSVHEEESSEHAASLIHRSWQEAGCPEGLVLHADNGGPMKGATLLATLQWLGVTPSFSRPRVSDDNAFSEALFRTLKYRPSFPRRPFASVEAAHDWVTRFVTWYNTEHRHSAIRFVTPDDRLRSRGHAADSTPRGVPARPSPSPRALEPRHARLDASWPRPSRSLSEPLPGGAGDEAHRMNPLTRHLP</sequence>
<keyword evidence="5" id="KW-1185">Reference proteome</keyword>
<reference evidence="3 6" key="2">
    <citation type="submission" date="2019-07" db="EMBL/GenBank/DDBJ databases">
        <title>Whole genome shotgun sequence of Myxococcus fulvus NBRC 100333.</title>
        <authorList>
            <person name="Hosoyama A."/>
            <person name="Uohara A."/>
            <person name="Ohji S."/>
            <person name="Ichikawa N."/>
        </authorList>
    </citation>
    <scope>NUCLEOTIDE SEQUENCE [LARGE SCALE GENOMIC DNA]</scope>
    <source>
        <strain evidence="3 6">NBRC 100333</strain>
    </source>
</reference>
<evidence type="ECO:0000313" key="6">
    <source>
        <dbReference type="Proteomes" id="UP000321514"/>
    </source>
</evidence>
<dbReference type="SUPFAM" id="SSF46689">
    <property type="entry name" value="Homeodomain-like"/>
    <property type="match status" value="1"/>
</dbReference>
<gene>
    <name evidence="3" type="primary">tnpA</name>
    <name evidence="3" type="ORF">MFU01_64670</name>
    <name evidence="4" type="ORF">SAMN05443572_105208</name>
</gene>
<feature type="domain" description="Integrase catalytic" evidence="2">
    <location>
        <begin position="124"/>
        <end position="289"/>
    </location>
</feature>
<feature type="region of interest" description="Disordered" evidence="1">
    <location>
        <begin position="107"/>
        <end position="126"/>
    </location>
</feature>
<dbReference type="PROSITE" id="PS50994">
    <property type="entry name" value="INTEGRASE"/>
    <property type="match status" value="1"/>
</dbReference>
<dbReference type="GO" id="GO:0015074">
    <property type="term" value="P:DNA integration"/>
    <property type="evidence" value="ECO:0007669"/>
    <property type="project" value="InterPro"/>
</dbReference>
<dbReference type="Proteomes" id="UP000183760">
    <property type="component" value="Unassembled WGS sequence"/>
</dbReference>
<accession>A0A511TB76</accession>
<dbReference type="NCBIfam" id="NF033516">
    <property type="entry name" value="transpos_IS3"/>
    <property type="match status" value="1"/>
</dbReference>
<feature type="compositionally biased region" description="Low complexity" evidence="1">
    <location>
        <begin position="320"/>
        <end position="333"/>
    </location>
</feature>
<evidence type="ECO:0000313" key="5">
    <source>
        <dbReference type="Proteomes" id="UP000183760"/>
    </source>
</evidence>
<dbReference type="InterPro" id="IPR036397">
    <property type="entry name" value="RNaseH_sf"/>
</dbReference>